<feature type="transmembrane region" description="Helical" evidence="1">
    <location>
        <begin position="303"/>
        <end position="323"/>
    </location>
</feature>
<dbReference type="PANTHER" id="PTHR11032:SF1">
    <property type="entry name" value="FMS-RELATED TYROSINE KINASE 3 LIGAND"/>
    <property type="match status" value="1"/>
</dbReference>
<keyword evidence="1" id="KW-0472">Membrane</keyword>
<protein>
    <submittedName>
        <fullName evidence="2">Uncharacterized protein</fullName>
    </submittedName>
</protein>
<evidence type="ECO:0000256" key="1">
    <source>
        <dbReference type="SAM" id="Phobius"/>
    </source>
</evidence>
<dbReference type="EMBL" id="BEZZ01001260">
    <property type="protein sequence ID" value="GCC16694.1"/>
    <property type="molecule type" value="Genomic_DNA"/>
</dbReference>
<gene>
    <name evidence="2" type="ORF">chiPu_0017318</name>
</gene>
<proteinExistence type="predicted"/>
<dbReference type="AlphaFoldDB" id="A0A401REX4"/>
<name>A0A401REX4_CHIPU</name>
<dbReference type="PANTHER" id="PTHR11032">
    <property type="entry name" value="SL CYTOKINE"/>
    <property type="match status" value="1"/>
</dbReference>
<keyword evidence="1" id="KW-1133">Transmembrane helix</keyword>
<dbReference type="OrthoDB" id="9944810at2759"/>
<comment type="caution">
    <text evidence="2">The sequence shown here is derived from an EMBL/GenBank/DDBJ whole genome shotgun (WGS) entry which is preliminary data.</text>
</comment>
<dbReference type="Proteomes" id="UP000287033">
    <property type="component" value="Unassembled WGS sequence"/>
</dbReference>
<dbReference type="OMA" id="HMTEMEP"/>
<dbReference type="InterPro" id="IPR004213">
    <property type="entry name" value="Flt3_lig"/>
</dbReference>
<dbReference type="Gene3D" id="1.20.1250.10">
    <property type="match status" value="1"/>
</dbReference>
<evidence type="ECO:0000313" key="3">
    <source>
        <dbReference type="Proteomes" id="UP000287033"/>
    </source>
</evidence>
<sequence>MKFYHACLKNSLKERQGAVKDLSVALFLVIFLSETSLACQFGGFEPHTTTYDLSLNTLRTHLPTDYNLTVFLQDTANMDSCCVDLQAMLSLNRSIGHLYRHSMDELQNLTLAVLRELKFLEDCPVNESFQCEMVQWNSSHLLLNLMDHFRHFGATFKQQKCDFGRCTLSTCLSGDVEATIFHVTTNATATSMEPGVFANGTGNDPTSAVIGNTTNPTLTVTLHNLTNLTNGTNPSPTWTNGNLTSSTNGTSTVLASVNGSLAATIDQTSVNPTPSNNGNNSPLAATFCSTEPRAIISPTATQTVVIILIISVLLNIALLMCLLERRRRMAPPHMTEMEPLSLPREEVLEA</sequence>
<accession>A0A401REX4</accession>
<dbReference type="GO" id="GO:0005125">
    <property type="term" value="F:cytokine activity"/>
    <property type="evidence" value="ECO:0007669"/>
    <property type="project" value="InterPro"/>
</dbReference>
<dbReference type="InterPro" id="IPR009079">
    <property type="entry name" value="4_helix_cytokine-like_core"/>
</dbReference>
<keyword evidence="3" id="KW-1185">Reference proteome</keyword>
<organism evidence="2 3">
    <name type="scientific">Chiloscyllium punctatum</name>
    <name type="common">Brownbanded bambooshark</name>
    <name type="synonym">Hemiscyllium punctatum</name>
    <dbReference type="NCBI Taxonomy" id="137246"/>
    <lineage>
        <taxon>Eukaryota</taxon>
        <taxon>Metazoa</taxon>
        <taxon>Chordata</taxon>
        <taxon>Craniata</taxon>
        <taxon>Vertebrata</taxon>
        <taxon>Chondrichthyes</taxon>
        <taxon>Elasmobranchii</taxon>
        <taxon>Galeomorphii</taxon>
        <taxon>Galeoidea</taxon>
        <taxon>Orectolobiformes</taxon>
        <taxon>Hemiscylliidae</taxon>
        <taxon>Chiloscyllium</taxon>
    </lineage>
</organism>
<keyword evidence="1" id="KW-0812">Transmembrane</keyword>
<evidence type="ECO:0000313" key="2">
    <source>
        <dbReference type="EMBL" id="GCC16694.1"/>
    </source>
</evidence>
<dbReference type="GO" id="GO:0016020">
    <property type="term" value="C:membrane"/>
    <property type="evidence" value="ECO:0007669"/>
    <property type="project" value="InterPro"/>
</dbReference>
<dbReference type="Pfam" id="PF02947">
    <property type="entry name" value="Flt3_lig"/>
    <property type="match status" value="1"/>
</dbReference>
<reference evidence="2 3" key="1">
    <citation type="journal article" date="2018" name="Nat. Ecol. Evol.">
        <title>Shark genomes provide insights into elasmobranch evolution and the origin of vertebrates.</title>
        <authorList>
            <person name="Hara Y"/>
            <person name="Yamaguchi K"/>
            <person name="Onimaru K"/>
            <person name="Kadota M"/>
            <person name="Koyanagi M"/>
            <person name="Keeley SD"/>
            <person name="Tatsumi K"/>
            <person name="Tanaka K"/>
            <person name="Motone F"/>
            <person name="Kageyama Y"/>
            <person name="Nozu R"/>
            <person name="Adachi N"/>
            <person name="Nishimura O"/>
            <person name="Nakagawa R"/>
            <person name="Tanegashima C"/>
            <person name="Kiyatake I"/>
            <person name="Matsumoto R"/>
            <person name="Murakumo K"/>
            <person name="Nishida K"/>
            <person name="Terakita A"/>
            <person name="Kuratani S"/>
            <person name="Sato K"/>
            <person name="Hyodo S Kuraku.S."/>
        </authorList>
    </citation>
    <scope>NUCLEOTIDE SEQUENCE [LARGE SCALE GENOMIC DNA]</scope>
</reference>